<proteinExistence type="predicted"/>
<feature type="domain" description="SnoaL-like" evidence="2">
    <location>
        <begin position="105"/>
        <end position="234"/>
    </location>
</feature>
<dbReference type="Pfam" id="PF13474">
    <property type="entry name" value="SnoaL_3"/>
    <property type="match status" value="1"/>
</dbReference>
<protein>
    <submittedName>
        <fullName evidence="3">BimG protein</fullName>
    </submittedName>
</protein>
<dbReference type="EMBL" id="CAJNJA010010860">
    <property type="protein sequence ID" value="CAE7263360.1"/>
    <property type="molecule type" value="Genomic_DNA"/>
</dbReference>
<dbReference type="AlphaFoldDB" id="A0A812MP11"/>
<gene>
    <name evidence="3" type="primary">bimG</name>
    <name evidence="3" type="ORF">SNEC2469_LOCUS6097</name>
</gene>
<dbReference type="PANTHER" id="PTHR34957">
    <property type="entry name" value="NUCLEAR TRANSPORT FACTOR 2 (NTF2) FAMILY PROTEIN"/>
    <property type="match status" value="1"/>
</dbReference>
<evidence type="ECO:0000259" key="2">
    <source>
        <dbReference type="Pfam" id="PF13474"/>
    </source>
</evidence>
<dbReference type="SUPFAM" id="SSF54427">
    <property type="entry name" value="NTF2-like"/>
    <property type="match status" value="1"/>
</dbReference>
<dbReference type="OrthoDB" id="10302558at2759"/>
<dbReference type="PANTHER" id="PTHR34957:SF1">
    <property type="entry name" value="NUCLEAR TRANSPORT FACTOR 2 (NTF2) FAMILY PROTEIN"/>
    <property type="match status" value="1"/>
</dbReference>
<dbReference type="InterPro" id="IPR037401">
    <property type="entry name" value="SnoaL-like"/>
</dbReference>
<evidence type="ECO:0000256" key="1">
    <source>
        <dbReference type="SAM" id="SignalP"/>
    </source>
</evidence>
<organism evidence="3 4">
    <name type="scientific">Symbiodinium necroappetens</name>
    <dbReference type="NCBI Taxonomy" id="1628268"/>
    <lineage>
        <taxon>Eukaryota</taxon>
        <taxon>Sar</taxon>
        <taxon>Alveolata</taxon>
        <taxon>Dinophyceae</taxon>
        <taxon>Suessiales</taxon>
        <taxon>Symbiodiniaceae</taxon>
        <taxon>Symbiodinium</taxon>
    </lineage>
</organism>
<sequence>MQRHGCTLLVVLCLGTWGFRPSFLSFRPPSSRLGRDVLRARSDPDDAAIFKAKEAVGEILEQLEESMEGEPGQLRAQALRLRWEALCSGKQEDPWGQLQDARAGVLEANQAFYACFNNRDLDAMSDLWASSVSKWGPLLFFNDKEDASGITCVCTHPDSSRMVGRSDILTSWFRIFSSTTLPTVTTSSEEVLLTSSDMAVVVCKEETSNGGLHEATNTFARSRSGRWYMVGHQAGPVMK</sequence>
<keyword evidence="1" id="KW-0732">Signal</keyword>
<reference evidence="3" key="1">
    <citation type="submission" date="2021-02" db="EMBL/GenBank/DDBJ databases">
        <authorList>
            <person name="Dougan E. K."/>
            <person name="Rhodes N."/>
            <person name="Thang M."/>
            <person name="Chan C."/>
        </authorList>
    </citation>
    <scope>NUCLEOTIDE SEQUENCE</scope>
</reference>
<keyword evidence="4" id="KW-1185">Reference proteome</keyword>
<dbReference type="Gene3D" id="3.10.450.50">
    <property type="match status" value="1"/>
</dbReference>
<feature type="chain" id="PRO_5032684050" evidence="1">
    <location>
        <begin position="19"/>
        <end position="239"/>
    </location>
</feature>
<dbReference type="Proteomes" id="UP000601435">
    <property type="component" value="Unassembled WGS sequence"/>
</dbReference>
<evidence type="ECO:0000313" key="4">
    <source>
        <dbReference type="Proteomes" id="UP000601435"/>
    </source>
</evidence>
<name>A0A812MP11_9DINO</name>
<feature type="signal peptide" evidence="1">
    <location>
        <begin position="1"/>
        <end position="18"/>
    </location>
</feature>
<comment type="caution">
    <text evidence="3">The sequence shown here is derived from an EMBL/GenBank/DDBJ whole genome shotgun (WGS) entry which is preliminary data.</text>
</comment>
<evidence type="ECO:0000313" key="3">
    <source>
        <dbReference type="EMBL" id="CAE7263360.1"/>
    </source>
</evidence>
<accession>A0A812MP11</accession>
<dbReference type="InterPro" id="IPR032710">
    <property type="entry name" value="NTF2-like_dom_sf"/>
</dbReference>